<dbReference type="OrthoDB" id="9796125at2"/>
<accession>A0A162MRD3</accession>
<proteinExistence type="predicted"/>
<comment type="caution">
    <text evidence="2">The sequence shown here is derived from an EMBL/GenBank/DDBJ whole genome shotgun (WGS) entry which is preliminary data.</text>
</comment>
<dbReference type="RefSeq" id="WP_068747965.1">
    <property type="nucleotide sequence ID" value="NZ_LOHZ01000023.1"/>
</dbReference>
<evidence type="ECO:0000313" key="2">
    <source>
        <dbReference type="EMBL" id="KYO66992.1"/>
    </source>
</evidence>
<dbReference type="Pfam" id="PF14330">
    <property type="entry name" value="DUF4387"/>
    <property type="match status" value="1"/>
</dbReference>
<feature type="domain" description="DUF4387" evidence="1">
    <location>
        <begin position="6"/>
        <end position="102"/>
    </location>
</feature>
<gene>
    <name evidence="2" type="ORF">ATZ99_08090</name>
</gene>
<dbReference type="EMBL" id="LOHZ01000023">
    <property type="protein sequence ID" value="KYO66992.1"/>
    <property type="molecule type" value="Genomic_DNA"/>
</dbReference>
<reference evidence="2 3" key="1">
    <citation type="submission" date="2015-12" db="EMBL/GenBank/DDBJ databases">
        <title>Draft genome of Thermovenabulum gondwanense isolated from a red thermophilic microbial mat colonisisng an outflow channel of a bore well.</title>
        <authorList>
            <person name="Patel B.K."/>
        </authorList>
    </citation>
    <scope>NUCLEOTIDE SEQUENCE [LARGE SCALE GENOMIC DNA]</scope>
    <source>
        <strain evidence="2 3">R270</strain>
    </source>
</reference>
<evidence type="ECO:0000259" key="1">
    <source>
        <dbReference type="Pfam" id="PF14330"/>
    </source>
</evidence>
<dbReference type="PATRIC" id="fig|520767.4.peg.895"/>
<dbReference type="Proteomes" id="UP000075737">
    <property type="component" value="Unassembled WGS sequence"/>
</dbReference>
<dbReference type="InterPro" id="IPR025496">
    <property type="entry name" value="DUF4387"/>
</dbReference>
<evidence type="ECO:0000313" key="3">
    <source>
        <dbReference type="Proteomes" id="UP000075737"/>
    </source>
</evidence>
<keyword evidence="3" id="KW-1185">Reference proteome</keyword>
<dbReference type="AlphaFoldDB" id="A0A162MRD3"/>
<name>A0A162MRD3_9FIRM</name>
<dbReference type="STRING" id="520767.ATZ99_08090"/>
<sequence length="107" mass="12425">MKKVYLKDIAKVLRSKNSGPFEMTLDIIFKNKEDYEKIKGLGIINEDLISRIYNIDREKIITFVYFDAANAIKITIPRLRPQGTVGETDMHAAQQHIPLMFVEVPWE</sequence>
<organism evidence="2 3">
    <name type="scientific">Thermovenabulum gondwanense</name>
    <dbReference type="NCBI Taxonomy" id="520767"/>
    <lineage>
        <taxon>Bacteria</taxon>
        <taxon>Bacillati</taxon>
        <taxon>Bacillota</taxon>
        <taxon>Clostridia</taxon>
        <taxon>Thermosediminibacterales</taxon>
        <taxon>Thermosediminibacteraceae</taxon>
        <taxon>Thermovenabulum</taxon>
    </lineage>
</organism>
<protein>
    <recommendedName>
        <fullName evidence="1">DUF4387 domain-containing protein</fullName>
    </recommendedName>
</protein>